<dbReference type="Pfam" id="PF00271">
    <property type="entry name" value="Helicase_C"/>
    <property type="match status" value="1"/>
</dbReference>
<dbReference type="SUPFAM" id="SSF52540">
    <property type="entry name" value="P-loop containing nucleoside triphosphate hydrolases"/>
    <property type="match status" value="2"/>
</dbReference>
<evidence type="ECO:0000256" key="3">
    <source>
        <dbReference type="ARBA" id="ARBA00022771"/>
    </source>
</evidence>
<dbReference type="InterPro" id="IPR011011">
    <property type="entry name" value="Znf_FYVE_PHD"/>
</dbReference>
<dbReference type="Proteomes" id="UP001590950">
    <property type="component" value="Unassembled WGS sequence"/>
</dbReference>
<dbReference type="InterPro" id="IPR049730">
    <property type="entry name" value="SNF2/RAD54-like_C"/>
</dbReference>
<dbReference type="PROSITE" id="PS51194">
    <property type="entry name" value="HELICASE_CTER"/>
    <property type="match status" value="1"/>
</dbReference>
<dbReference type="InterPro" id="IPR001650">
    <property type="entry name" value="Helicase_C-like"/>
</dbReference>
<dbReference type="SMART" id="SM00490">
    <property type="entry name" value="HELICc"/>
    <property type="match status" value="1"/>
</dbReference>
<dbReference type="SUPFAM" id="SSF57903">
    <property type="entry name" value="FYVE/PHD zinc finger"/>
    <property type="match status" value="1"/>
</dbReference>
<evidence type="ECO:0000256" key="5">
    <source>
        <dbReference type="ARBA" id="ARBA00022833"/>
    </source>
</evidence>
<feature type="region of interest" description="Disordered" evidence="7">
    <location>
        <begin position="1153"/>
        <end position="1246"/>
    </location>
</feature>
<evidence type="ECO:0000256" key="2">
    <source>
        <dbReference type="ARBA" id="ARBA00022741"/>
    </source>
</evidence>
<comment type="caution">
    <text evidence="10">The sequence shown here is derived from an EMBL/GenBank/DDBJ whole genome shotgun (WGS) entry which is preliminary data.</text>
</comment>
<proteinExistence type="predicted"/>
<protein>
    <recommendedName>
        <fullName evidence="12">ISWI chromatin-remodeling complex ATPase ISW2</fullName>
    </recommendedName>
</protein>
<dbReference type="Gene3D" id="3.40.50.300">
    <property type="entry name" value="P-loop containing nucleotide triphosphate hydrolases"/>
    <property type="match status" value="1"/>
</dbReference>
<dbReference type="SMART" id="SM00487">
    <property type="entry name" value="DEXDc"/>
    <property type="match status" value="1"/>
</dbReference>
<accession>A0ABR4A693</accession>
<keyword evidence="5" id="KW-0862">Zinc</keyword>
<evidence type="ECO:0000256" key="7">
    <source>
        <dbReference type="SAM" id="MobiDB-lite"/>
    </source>
</evidence>
<dbReference type="EMBL" id="JBEFKJ010000023">
    <property type="protein sequence ID" value="KAL2039902.1"/>
    <property type="molecule type" value="Genomic_DNA"/>
</dbReference>
<keyword evidence="11" id="KW-1185">Reference proteome</keyword>
<evidence type="ECO:0000259" key="8">
    <source>
        <dbReference type="PROSITE" id="PS51192"/>
    </source>
</evidence>
<gene>
    <name evidence="10" type="ORF">N7G274_007305</name>
</gene>
<evidence type="ECO:0000256" key="1">
    <source>
        <dbReference type="ARBA" id="ARBA00022723"/>
    </source>
</evidence>
<feature type="region of interest" description="Disordered" evidence="7">
    <location>
        <begin position="51"/>
        <end position="86"/>
    </location>
</feature>
<dbReference type="Pfam" id="PF00628">
    <property type="entry name" value="PHD"/>
    <property type="match status" value="1"/>
</dbReference>
<dbReference type="Gene3D" id="3.40.50.10810">
    <property type="entry name" value="Tandem AAA-ATPase domain"/>
    <property type="match status" value="1"/>
</dbReference>
<dbReference type="PANTHER" id="PTHR10799">
    <property type="entry name" value="SNF2/RAD54 HELICASE FAMILY"/>
    <property type="match status" value="1"/>
</dbReference>
<feature type="compositionally biased region" description="Low complexity" evidence="7">
    <location>
        <begin position="1153"/>
        <end position="1170"/>
    </location>
</feature>
<dbReference type="Gene3D" id="3.30.40.10">
    <property type="entry name" value="Zinc/RING finger domain, C3HC4 (zinc finger)"/>
    <property type="match status" value="1"/>
</dbReference>
<keyword evidence="4" id="KW-0378">Hydrolase</keyword>
<dbReference type="InterPro" id="IPR014001">
    <property type="entry name" value="Helicase_ATP-bd"/>
</dbReference>
<feature type="domain" description="Helicase C-terminal" evidence="9">
    <location>
        <begin position="662"/>
        <end position="823"/>
    </location>
</feature>
<feature type="compositionally biased region" description="Low complexity" evidence="7">
    <location>
        <begin position="1222"/>
        <end position="1232"/>
    </location>
</feature>
<organism evidence="10 11">
    <name type="scientific">Stereocaulon virgatum</name>
    <dbReference type="NCBI Taxonomy" id="373712"/>
    <lineage>
        <taxon>Eukaryota</taxon>
        <taxon>Fungi</taxon>
        <taxon>Dikarya</taxon>
        <taxon>Ascomycota</taxon>
        <taxon>Pezizomycotina</taxon>
        <taxon>Lecanoromycetes</taxon>
        <taxon>OSLEUM clade</taxon>
        <taxon>Lecanoromycetidae</taxon>
        <taxon>Lecanorales</taxon>
        <taxon>Lecanorineae</taxon>
        <taxon>Stereocaulaceae</taxon>
        <taxon>Stereocaulon</taxon>
    </lineage>
</organism>
<dbReference type="InterPro" id="IPR001965">
    <property type="entry name" value="Znf_PHD"/>
</dbReference>
<dbReference type="InterPro" id="IPR038718">
    <property type="entry name" value="SNF2-like_sf"/>
</dbReference>
<sequence>MGNSEPTNRSLPSKFRTASQILAAFSPKPQQKKSAFVQPVPPLTFSITMQAKRGLRQKEQVSYEISSDSEDNGSMSRDSAFSSPEKPIRKHISIVDLEDDDEVEEIEPPKTPPPRLSAAGHALRQPKELQISLRAQENRDKPVIKKRKLLHKASTKKAKIILKEAPRTARNEVRDYIATETAGKRGNFFIAQKDLFLPLLPEGNHIQRLVAQRTETKDLSVPYEVLEQQPKGVEAVMKPYQLLGLSFLVYLYRNGVSGILGDEMGLGKTLQTLSLFQFLKENKKQTSNTENRPCLVVCPLSVLSSWMAESRKWTPGLKVLRFHGSAHERDRLKKIATGENDVYGNQTRTSRKKKNDRRTATGKPIIDLESDLDNAADERGVDLIVTTYEGFLAEQGWFKKAFVWSYVVLDEGHKIKNDLSLISKALQGLGAEYRLILTGTPLQNNMVELWALLHWLYPEVFTEKTSELFKQSFNLSKGQANTKVMDDARRLLEVIMLRRMKNSPGVDLNLPPKIEVLLYVPLTPMQRFWYMRLLTRADHGLLEELFKGAHTKEALALEQESRDMDVLRNKDIEKLEAIDTAACEPDARAEWEESKEIMRQAIEHENSDDKQTSAWKKLMNILMQLRKCCNHPYILPHAEPDPYYLGEHVIHASAKFIVLDKIINELVVKQKKKILIFSGFTGMLDCCEDFLALRGGNGEEFKYVRLDGRTTRARRNLGIRMFNQVDSEYRIMLISTRAGGLGINLATASDVVMLDQDWNPQIMLQAEARAHRIGQKNPVTVYKLCTQGTVEEQMMGRIQKKLYLSAKVTEAMRDIHLQSASKIKKKGPGGKVVEEDEMPHLGTSELMSIMRRGAQTLAHPELDINGMIGWDWETMLEKCKDKPADIHVAEQTQAGVSVKEEDEKKWLSQIEQVESRVFQGKKHHKVKESGYDGIAQEWSRESRRVGKNTTVLIDGYEVSKESLNCGAWEAVPTIAGKDPRLAEAKREKKPEVVNQEQCQVCWDGGDLVLCSGCPRSYHYGCLDRNFKTKSKGKMHFHCPQHQCVDCEQNTTNAGGMIYRCRWCERGYCEDCLDWDKTDLLGENLKEYKLLGFPAVQQAFYIKCPNCHDHHLEDEKARKFCIREASKIDKRYQKAEEEQALVAAAAAVTVKSTVPPTPAESWTSTTTLESSGITTPRFAGLDDAASTGSRKRKAALVSSRSTTPYATGLDDASSAGSRKRRAAQAASSSFKISSMKRSPRFSMTADA</sequence>
<feature type="domain" description="Helicase ATP-binding" evidence="8">
    <location>
        <begin position="249"/>
        <end position="459"/>
    </location>
</feature>
<dbReference type="PROSITE" id="PS51192">
    <property type="entry name" value="HELICASE_ATP_BIND_1"/>
    <property type="match status" value="1"/>
</dbReference>
<evidence type="ECO:0000313" key="10">
    <source>
        <dbReference type="EMBL" id="KAL2039902.1"/>
    </source>
</evidence>
<dbReference type="SMART" id="SM00249">
    <property type="entry name" value="PHD"/>
    <property type="match status" value="1"/>
</dbReference>
<keyword evidence="2" id="KW-0547">Nucleotide-binding</keyword>
<evidence type="ECO:0000259" key="9">
    <source>
        <dbReference type="PROSITE" id="PS51194"/>
    </source>
</evidence>
<dbReference type="CDD" id="cd17919">
    <property type="entry name" value="DEXHc_Snf"/>
    <property type="match status" value="1"/>
</dbReference>
<keyword evidence="3" id="KW-0863">Zinc-finger</keyword>
<reference evidence="10 11" key="1">
    <citation type="submission" date="2024-09" db="EMBL/GenBank/DDBJ databases">
        <title>Rethinking Asexuality: The Enigmatic Case of Functional Sexual Genes in Lepraria (Stereocaulaceae).</title>
        <authorList>
            <person name="Doellman M."/>
            <person name="Sun Y."/>
            <person name="Barcenas-Pena A."/>
            <person name="Lumbsch H.T."/>
            <person name="Grewe F."/>
        </authorList>
    </citation>
    <scope>NUCLEOTIDE SEQUENCE [LARGE SCALE GENOMIC DNA]</scope>
    <source>
        <strain evidence="10 11">Mercado 3170</strain>
    </source>
</reference>
<keyword evidence="1" id="KW-0479">Metal-binding</keyword>
<evidence type="ECO:0000256" key="6">
    <source>
        <dbReference type="ARBA" id="ARBA00022840"/>
    </source>
</evidence>
<name>A0ABR4A693_9LECA</name>
<feature type="compositionally biased region" description="Polar residues" evidence="7">
    <location>
        <begin position="72"/>
        <end position="82"/>
    </location>
</feature>
<dbReference type="Pfam" id="PF00176">
    <property type="entry name" value="SNF2-rel_dom"/>
    <property type="match status" value="1"/>
</dbReference>
<evidence type="ECO:0000313" key="11">
    <source>
        <dbReference type="Proteomes" id="UP001590950"/>
    </source>
</evidence>
<dbReference type="InterPro" id="IPR027417">
    <property type="entry name" value="P-loop_NTPase"/>
</dbReference>
<dbReference type="CDD" id="cd18793">
    <property type="entry name" value="SF2_C_SNF"/>
    <property type="match status" value="1"/>
</dbReference>
<dbReference type="InterPro" id="IPR019787">
    <property type="entry name" value="Znf_PHD-finger"/>
</dbReference>
<dbReference type="InterPro" id="IPR000330">
    <property type="entry name" value="SNF2_N"/>
</dbReference>
<evidence type="ECO:0008006" key="12">
    <source>
        <dbReference type="Google" id="ProtNLM"/>
    </source>
</evidence>
<keyword evidence="6" id="KW-0067">ATP-binding</keyword>
<dbReference type="InterPro" id="IPR013083">
    <property type="entry name" value="Znf_RING/FYVE/PHD"/>
</dbReference>
<evidence type="ECO:0000256" key="4">
    <source>
        <dbReference type="ARBA" id="ARBA00022801"/>
    </source>
</evidence>
<feature type="region of interest" description="Disordered" evidence="7">
    <location>
        <begin position="101"/>
        <end position="121"/>
    </location>
</feature>